<keyword evidence="4" id="KW-0032">Aminotransferase</keyword>
<evidence type="ECO:0000313" key="4">
    <source>
        <dbReference type="EMBL" id="RGR69671.1"/>
    </source>
</evidence>
<dbReference type="EMBL" id="QRUN01000005">
    <property type="protein sequence ID" value="RGR69671.1"/>
    <property type="molecule type" value="Genomic_DNA"/>
</dbReference>
<accession>A0A412FNG2</accession>
<keyword evidence="2" id="KW-0663">Pyridoxal phosphate</keyword>
<dbReference type="InterPro" id="IPR015424">
    <property type="entry name" value="PyrdxlP-dep_Trfase"/>
</dbReference>
<dbReference type="SUPFAM" id="SSF53383">
    <property type="entry name" value="PLP-dependent transferases"/>
    <property type="match status" value="1"/>
</dbReference>
<gene>
    <name evidence="4" type="ORF">DWY29_05830</name>
</gene>
<dbReference type="Pfam" id="PF00155">
    <property type="entry name" value="Aminotran_1_2"/>
    <property type="match status" value="1"/>
</dbReference>
<dbReference type="InterPro" id="IPR004839">
    <property type="entry name" value="Aminotransferase_I/II_large"/>
</dbReference>
<dbReference type="PANTHER" id="PTHR42885:SF1">
    <property type="entry name" value="THREONINE-PHOSPHATE DECARBOXYLASE"/>
    <property type="match status" value="1"/>
</dbReference>
<dbReference type="Proteomes" id="UP000285820">
    <property type="component" value="Unassembled WGS sequence"/>
</dbReference>
<dbReference type="InterPro" id="IPR015422">
    <property type="entry name" value="PyrdxlP-dep_Trfase_small"/>
</dbReference>
<comment type="cofactor">
    <cofactor evidence="1">
        <name>pyridoxal 5'-phosphate</name>
        <dbReference type="ChEBI" id="CHEBI:597326"/>
    </cofactor>
</comment>
<dbReference type="Gene3D" id="3.90.1150.10">
    <property type="entry name" value="Aspartate Aminotransferase, domain 1"/>
    <property type="match status" value="1"/>
</dbReference>
<evidence type="ECO:0000256" key="1">
    <source>
        <dbReference type="ARBA" id="ARBA00001933"/>
    </source>
</evidence>
<keyword evidence="4" id="KW-0808">Transferase</keyword>
<dbReference type="GO" id="GO:0008483">
    <property type="term" value="F:transaminase activity"/>
    <property type="evidence" value="ECO:0007669"/>
    <property type="project" value="UniProtKB-KW"/>
</dbReference>
<reference evidence="4 5" key="1">
    <citation type="submission" date="2018-08" db="EMBL/GenBank/DDBJ databases">
        <title>A genome reference for cultivated species of the human gut microbiota.</title>
        <authorList>
            <person name="Zou Y."/>
            <person name="Xue W."/>
            <person name="Luo G."/>
        </authorList>
    </citation>
    <scope>NUCLEOTIDE SEQUENCE [LARGE SCALE GENOMIC DNA]</scope>
    <source>
        <strain evidence="4 5">AF24-4</strain>
    </source>
</reference>
<evidence type="ECO:0000256" key="2">
    <source>
        <dbReference type="ARBA" id="ARBA00022898"/>
    </source>
</evidence>
<dbReference type="InterPro" id="IPR015421">
    <property type="entry name" value="PyrdxlP-dep_Trfase_major"/>
</dbReference>
<organism evidence="4 5">
    <name type="scientific">Roseburia inulinivorans</name>
    <dbReference type="NCBI Taxonomy" id="360807"/>
    <lineage>
        <taxon>Bacteria</taxon>
        <taxon>Bacillati</taxon>
        <taxon>Bacillota</taxon>
        <taxon>Clostridia</taxon>
        <taxon>Lachnospirales</taxon>
        <taxon>Lachnospiraceae</taxon>
        <taxon>Roseburia</taxon>
    </lineage>
</organism>
<dbReference type="CDD" id="cd00609">
    <property type="entry name" value="AAT_like"/>
    <property type="match status" value="1"/>
</dbReference>
<sequence length="377" mass="43271">MKEYYEEFCNCLFFLDQRGGEKMRPVIHGGDIYQNEIELDFSVNINPFGIPEKVKEAMQESLELCEHYPDIHHAKLIEKIGAYYHIPEEHILCGNGASELFVAVVHAIKPGKIVIPAPSFYGYEKAANVTEAEVSYYEMKERDGFCLTEAFLQELQEDVDLLFLANPNNPVGNTIEDVLLEKICDRCREKKITVVIDECFLEFTRKKGFFETHSMQEYPNVILVKAFTKLYAIPGVRLGFLFCGSQNKTGQIFNQLPEWNISIIAEAAGRAALDETEYRNKTISYIGKERAYLKAELEKLGIKVYPGEADFLLLKTDDPLYEKLLKKKILIRDCSNYRGLCTGYYRIAVKTHKENEKLIAQLKDTMMDKCETLQSVN</sequence>
<dbReference type="AlphaFoldDB" id="A0A412FNG2"/>
<comment type="caution">
    <text evidence="4">The sequence shown here is derived from an EMBL/GenBank/DDBJ whole genome shotgun (WGS) entry which is preliminary data.</text>
</comment>
<name>A0A412FNG2_9FIRM</name>
<protein>
    <submittedName>
        <fullName evidence="4">Aminotransferase class I/II-fold pyridoxal phosphate-dependent enzyme</fullName>
    </submittedName>
</protein>
<feature type="domain" description="Aminotransferase class I/classII large" evidence="3">
    <location>
        <begin position="38"/>
        <end position="361"/>
    </location>
</feature>
<evidence type="ECO:0000313" key="5">
    <source>
        <dbReference type="Proteomes" id="UP000285820"/>
    </source>
</evidence>
<dbReference type="GO" id="GO:0030170">
    <property type="term" value="F:pyridoxal phosphate binding"/>
    <property type="evidence" value="ECO:0007669"/>
    <property type="project" value="InterPro"/>
</dbReference>
<dbReference type="Gene3D" id="3.40.640.10">
    <property type="entry name" value="Type I PLP-dependent aspartate aminotransferase-like (Major domain)"/>
    <property type="match status" value="1"/>
</dbReference>
<proteinExistence type="predicted"/>
<dbReference type="PANTHER" id="PTHR42885">
    <property type="entry name" value="HISTIDINOL-PHOSPHATE AMINOTRANSFERASE-RELATED"/>
    <property type="match status" value="1"/>
</dbReference>
<evidence type="ECO:0000259" key="3">
    <source>
        <dbReference type="Pfam" id="PF00155"/>
    </source>
</evidence>